<proteinExistence type="predicted"/>
<dbReference type="EMBL" id="CAFAAQ010000250">
    <property type="protein sequence ID" value="CAB4824450.1"/>
    <property type="molecule type" value="Genomic_DNA"/>
</dbReference>
<reference evidence="1" key="1">
    <citation type="submission" date="2020-05" db="EMBL/GenBank/DDBJ databases">
        <authorList>
            <person name="Chiriac C."/>
            <person name="Salcher M."/>
            <person name="Ghai R."/>
            <person name="Kavagutti S V."/>
        </authorList>
    </citation>
    <scope>NUCLEOTIDE SEQUENCE</scope>
</reference>
<gene>
    <name evidence="1" type="ORF">UFOPK3046_01921</name>
</gene>
<evidence type="ECO:0000313" key="1">
    <source>
        <dbReference type="EMBL" id="CAB4824450.1"/>
    </source>
</evidence>
<sequence length="167" mass="17736">MPSASRRSAFCHPSITSIASSAGADSNQRRSRSSSAICSSTSVYFAVTRGKRSTLACGYAVPWTSSNGSIRKSPAINVTVRSPGMLRPDSKFDTATREIPKRSASSCWVNPRPILSIAMRKPSAATSAAWGRGLILGGSSGVGNCIELACRKKRHLALYRLAICQLS</sequence>
<protein>
    <submittedName>
        <fullName evidence="1">Unannotated protein</fullName>
    </submittedName>
</protein>
<accession>A0A6J6ZVV7</accession>
<organism evidence="1">
    <name type="scientific">freshwater metagenome</name>
    <dbReference type="NCBI Taxonomy" id="449393"/>
    <lineage>
        <taxon>unclassified sequences</taxon>
        <taxon>metagenomes</taxon>
        <taxon>ecological metagenomes</taxon>
    </lineage>
</organism>
<name>A0A6J6ZVV7_9ZZZZ</name>
<dbReference type="AlphaFoldDB" id="A0A6J6ZVV7"/>